<gene>
    <name evidence="1" type="ORF">ENO10_08040</name>
</gene>
<dbReference type="Proteomes" id="UP000885753">
    <property type="component" value="Unassembled WGS sequence"/>
</dbReference>
<dbReference type="InterPro" id="IPR012338">
    <property type="entry name" value="Beta-lactam/transpept-like"/>
</dbReference>
<reference evidence="1" key="1">
    <citation type="journal article" date="2020" name="mSystems">
        <title>Genome- and Community-Level Interaction Insights into Carbon Utilization and Element Cycling Functions of Hydrothermarchaeota in Hydrothermal Sediment.</title>
        <authorList>
            <person name="Zhou Z."/>
            <person name="Liu Y."/>
            <person name="Xu W."/>
            <person name="Pan J."/>
            <person name="Luo Z.H."/>
            <person name="Li M."/>
        </authorList>
    </citation>
    <scope>NUCLEOTIDE SEQUENCE [LARGE SCALE GENOMIC DNA]</scope>
    <source>
        <strain evidence="1">SpSt-1235</strain>
    </source>
</reference>
<comment type="caution">
    <text evidence="1">The sequence shown here is derived from an EMBL/GenBank/DDBJ whole genome shotgun (WGS) entry which is preliminary data.</text>
</comment>
<dbReference type="AlphaFoldDB" id="A0A7C2RJM1"/>
<sequence>LYLNNGKWQGRQIIPEEWIAVSTRPYSVTNEGYGIAYGMLWFVLYPTEDRPSKSFYHTGTGVHMLGVYPASNLVLIHRVDTEKAYKFHEGNFYEMISRVRGSFDR</sequence>
<organism evidence="1">
    <name type="scientific">Salinimicrobium catena</name>
    <dbReference type="NCBI Taxonomy" id="390640"/>
    <lineage>
        <taxon>Bacteria</taxon>
        <taxon>Pseudomonadati</taxon>
        <taxon>Bacteroidota</taxon>
        <taxon>Flavobacteriia</taxon>
        <taxon>Flavobacteriales</taxon>
        <taxon>Flavobacteriaceae</taxon>
        <taxon>Salinimicrobium</taxon>
    </lineage>
</organism>
<name>A0A7C2RJM1_9FLAO</name>
<protein>
    <submittedName>
        <fullName evidence="1">Amide hydrolase</fullName>
    </submittedName>
</protein>
<feature type="non-terminal residue" evidence="1">
    <location>
        <position position="1"/>
    </location>
</feature>
<dbReference type="Gene3D" id="3.40.710.10">
    <property type="entry name" value="DD-peptidase/beta-lactamase superfamily"/>
    <property type="match status" value="1"/>
</dbReference>
<keyword evidence="1" id="KW-0378">Hydrolase</keyword>
<dbReference type="EMBL" id="DSEE01000580">
    <property type="protein sequence ID" value="HER41154.1"/>
    <property type="molecule type" value="Genomic_DNA"/>
</dbReference>
<accession>A0A7C2RJM1</accession>
<evidence type="ECO:0000313" key="1">
    <source>
        <dbReference type="EMBL" id="HER41154.1"/>
    </source>
</evidence>
<proteinExistence type="predicted"/>
<dbReference type="GO" id="GO:0016787">
    <property type="term" value="F:hydrolase activity"/>
    <property type="evidence" value="ECO:0007669"/>
    <property type="project" value="UniProtKB-KW"/>
</dbReference>
<dbReference type="SUPFAM" id="SSF56601">
    <property type="entry name" value="beta-lactamase/transpeptidase-like"/>
    <property type="match status" value="1"/>
</dbReference>